<keyword evidence="7" id="KW-1185">Reference proteome</keyword>
<dbReference type="PROSITE" id="PS50157">
    <property type="entry name" value="ZINC_FINGER_C2H2_2"/>
    <property type="match status" value="2"/>
</dbReference>
<evidence type="ECO:0000256" key="4">
    <source>
        <dbReference type="PROSITE-ProRule" id="PRU00042"/>
    </source>
</evidence>
<organism evidence="6 7">
    <name type="scientific">Atta colombica</name>
    <dbReference type="NCBI Taxonomy" id="520822"/>
    <lineage>
        <taxon>Eukaryota</taxon>
        <taxon>Metazoa</taxon>
        <taxon>Ecdysozoa</taxon>
        <taxon>Arthropoda</taxon>
        <taxon>Hexapoda</taxon>
        <taxon>Insecta</taxon>
        <taxon>Pterygota</taxon>
        <taxon>Neoptera</taxon>
        <taxon>Endopterygota</taxon>
        <taxon>Hymenoptera</taxon>
        <taxon>Apocrita</taxon>
        <taxon>Aculeata</taxon>
        <taxon>Formicoidea</taxon>
        <taxon>Formicidae</taxon>
        <taxon>Myrmicinae</taxon>
        <taxon>Atta</taxon>
    </lineage>
</organism>
<keyword evidence="1" id="KW-0479">Metal-binding</keyword>
<keyword evidence="3" id="KW-0862">Zinc</keyword>
<name>A0A195AZK0_9HYME</name>
<dbReference type="AlphaFoldDB" id="A0A195AZK0"/>
<dbReference type="GO" id="GO:0008270">
    <property type="term" value="F:zinc ion binding"/>
    <property type="evidence" value="ECO:0007669"/>
    <property type="project" value="UniProtKB-KW"/>
</dbReference>
<evidence type="ECO:0000256" key="2">
    <source>
        <dbReference type="ARBA" id="ARBA00022771"/>
    </source>
</evidence>
<evidence type="ECO:0000313" key="6">
    <source>
        <dbReference type="EMBL" id="KYM77631.1"/>
    </source>
</evidence>
<dbReference type="EMBL" id="KQ976694">
    <property type="protein sequence ID" value="KYM77631.1"/>
    <property type="molecule type" value="Genomic_DNA"/>
</dbReference>
<dbReference type="Gene3D" id="3.30.160.60">
    <property type="entry name" value="Classic Zinc Finger"/>
    <property type="match status" value="2"/>
</dbReference>
<evidence type="ECO:0000256" key="3">
    <source>
        <dbReference type="ARBA" id="ARBA00022833"/>
    </source>
</evidence>
<dbReference type="Pfam" id="PF17906">
    <property type="entry name" value="HTH_48"/>
    <property type="match status" value="1"/>
</dbReference>
<dbReference type="InterPro" id="IPR036397">
    <property type="entry name" value="RNaseH_sf"/>
</dbReference>
<dbReference type="STRING" id="520822.A0A195AZK0"/>
<evidence type="ECO:0000259" key="5">
    <source>
        <dbReference type="PROSITE" id="PS50157"/>
    </source>
</evidence>
<dbReference type="InterPro" id="IPR041426">
    <property type="entry name" value="Mos1_HTH"/>
</dbReference>
<dbReference type="InterPro" id="IPR013087">
    <property type="entry name" value="Znf_C2H2_type"/>
</dbReference>
<dbReference type="SMART" id="SM00355">
    <property type="entry name" value="ZnF_C2H2"/>
    <property type="match status" value="2"/>
</dbReference>
<dbReference type="Gene3D" id="1.10.10.1450">
    <property type="match status" value="1"/>
</dbReference>
<dbReference type="SUPFAM" id="SSF57667">
    <property type="entry name" value="beta-beta-alpha zinc fingers"/>
    <property type="match status" value="1"/>
</dbReference>
<keyword evidence="2 4" id="KW-0863">Zinc-finger</keyword>
<dbReference type="PANTHER" id="PTHR23235">
    <property type="entry name" value="KRUEPPEL-LIKE TRANSCRIPTION FACTOR"/>
    <property type="match status" value="1"/>
</dbReference>
<dbReference type="GO" id="GO:0000978">
    <property type="term" value="F:RNA polymerase II cis-regulatory region sequence-specific DNA binding"/>
    <property type="evidence" value="ECO:0007669"/>
    <property type="project" value="TreeGrafter"/>
</dbReference>
<protein>
    <submittedName>
        <fullName evidence="6">Krueppel-like factor 5</fullName>
    </submittedName>
</protein>
<dbReference type="GO" id="GO:0000981">
    <property type="term" value="F:DNA-binding transcription factor activity, RNA polymerase II-specific"/>
    <property type="evidence" value="ECO:0007669"/>
    <property type="project" value="TreeGrafter"/>
</dbReference>
<dbReference type="FunFam" id="3.30.160.60:FF:000007">
    <property type="entry name" value="Basic krueppel-like factor 3"/>
    <property type="match status" value="1"/>
</dbReference>
<dbReference type="Pfam" id="PF00096">
    <property type="entry name" value="zf-C2H2"/>
    <property type="match status" value="2"/>
</dbReference>
<feature type="domain" description="C2H2-type" evidence="5">
    <location>
        <begin position="135"/>
        <end position="164"/>
    </location>
</feature>
<evidence type="ECO:0000256" key="1">
    <source>
        <dbReference type="ARBA" id="ARBA00022723"/>
    </source>
</evidence>
<reference evidence="6 7" key="1">
    <citation type="submission" date="2015-09" db="EMBL/GenBank/DDBJ databases">
        <title>Atta colombica WGS genome.</title>
        <authorList>
            <person name="Nygaard S."/>
            <person name="Hu H."/>
            <person name="Boomsma J."/>
            <person name="Zhang G."/>
        </authorList>
    </citation>
    <scope>NUCLEOTIDE SEQUENCE [LARGE SCALE GENOMIC DNA]</scope>
    <source>
        <strain evidence="6">Treedump-2</strain>
        <tissue evidence="6">Whole body</tissue>
    </source>
</reference>
<proteinExistence type="predicted"/>
<dbReference type="InterPro" id="IPR036236">
    <property type="entry name" value="Znf_C2H2_sf"/>
</dbReference>
<dbReference type="PROSITE" id="PS00028">
    <property type="entry name" value="ZINC_FINGER_C2H2_1"/>
    <property type="match status" value="2"/>
</dbReference>
<evidence type="ECO:0000313" key="7">
    <source>
        <dbReference type="Proteomes" id="UP000078540"/>
    </source>
</evidence>
<feature type="domain" description="C2H2-type" evidence="5">
    <location>
        <begin position="165"/>
        <end position="187"/>
    </location>
</feature>
<dbReference type="PANTHER" id="PTHR23235:SF48">
    <property type="entry name" value="KRUEPPEL-LIKE FACTOR 3"/>
    <property type="match status" value="1"/>
</dbReference>
<dbReference type="Proteomes" id="UP000078540">
    <property type="component" value="Unassembled WGS sequence"/>
</dbReference>
<dbReference type="Gene3D" id="3.30.420.10">
    <property type="entry name" value="Ribonuclease H-like superfamily/Ribonuclease H"/>
    <property type="match status" value="1"/>
</dbReference>
<gene>
    <name evidence="6" type="ORF">ALC53_11973</name>
</gene>
<sequence>MSNFVPGNYDLQTALIFCYHLKKTAAESHRMLVETYGEHALGKSQCFEWFKKFKSGDFDVRNEDSRKTTCEMLLAKYKRKSFLYRIVTGDEKWIYFENPKRKRSGSLLVQTIVLLEVQKQVLHPSKYRFPGEKPYQCTWEGCTWKFARSDELTRHYRKHTGQKPFKCHLCQRSFSRSDHLSLHMKRH</sequence>
<accession>A0A195AZK0</accession>